<dbReference type="STRING" id="159449.B4N89_24950"/>
<dbReference type="Gene3D" id="3.30.565.10">
    <property type="entry name" value="Histidine kinase-like ATPase, C-terminal domain"/>
    <property type="match status" value="1"/>
</dbReference>
<keyword evidence="3" id="KW-0597">Phosphoprotein</keyword>
<dbReference type="GO" id="GO:0046983">
    <property type="term" value="F:protein dimerization activity"/>
    <property type="evidence" value="ECO:0007669"/>
    <property type="project" value="InterPro"/>
</dbReference>
<evidence type="ECO:0000256" key="6">
    <source>
        <dbReference type="ARBA" id="ARBA00022777"/>
    </source>
</evidence>
<dbReference type="PANTHER" id="PTHR24421">
    <property type="entry name" value="NITRATE/NITRITE SENSOR PROTEIN NARX-RELATED"/>
    <property type="match status" value="1"/>
</dbReference>
<comment type="caution">
    <text evidence="13">The sequence shown here is derived from an EMBL/GenBank/DDBJ whole genome shotgun (WGS) entry which is preliminary data.</text>
</comment>
<feature type="region of interest" description="Disordered" evidence="9">
    <location>
        <begin position="1"/>
        <end position="24"/>
    </location>
</feature>
<evidence type="ECO:0000256" key="10">
    <source>
        <dbReference type="SAM" id="Phobius"/>
    </source>
</evidence>
<dbReference type="EMBL" id="MWQN01000001">
    <property type="protein sequence ID" value="OPC85279.1"/>
    <property type="molecule type" value="Genomic_DNA"/>
</dbReference>
<evidence type="ECO:0000313" key="14">
    <source>
        <dbReference type="Proteomes" id="UP000190037"/>
    </source>
</evidence>
<dbReference type="InterPro" id="IPR050482">
    <property type="entry name" value="Sensor_HK_TwoCompSys"/>
</dbReference>
<dbReference type="AlphaFoldDB" id="A0A1T3P866"/>
<dbReference type="InterPro" id="IPR003594">
    <property type="entry name" value="HATPase_dom"/>
</dbReference>
<dbReference type="PANTHER" id="PTHR24421:SF10">
    <property type="entry name" value="NITRATE_NITRITE SENSOR PROTEIN NARQ"/>
    <property type="match status" value="1"/>
</dbReference>
<dbReference type="Gene3D" id="1.20.5.1930">
    <property type="match status" value="1"/>
</dbReference>
<gene>
    <name evidence="13" type="ORF">B4N89_24950</name>
</gene>
<evidence type="ECO:0000313" key="13">
    <source>
        <dbReference type="EMBL" id="OPC85279.1"/>
    </source>
</evidence>
<keyword evidence="7" id="KW-0067">ATP-binding</keyword>
<evidence type="ECO:0000256" key="7">
    <source>
        <dbReference type="ARBA" id="ARBA00022840"/>
    </source>
</evidence>
<evidence type="ECO:0000256" key="9">
    <source>
        <dbReference type="SAM" id="MobiDB-lite"/>
    </source>
</evidence>
<dbReference type="EC" id="2.7.13.3" evidence="2"/>
<evidence type="ECO:0000256" key="8">
    <source>
        <dbReference type="ARBA" id="ARBA00023012"/>
    </source>
</evidence>
<evidence type="ECO:0000259" key="12">
    <source>
        <dbReference type="Pfam" id="PF07730"/>
    </source>
</evidence>
<dbReference type="GO" id="GO:0000155">
    <property type="term" value="F:phosphorelay sensor kinase activity"/>
    <property type="evidence" value="ECO:0007669"/>
    <property type="project" value="InterPro"/>
</dbReference>
<feature type="domain" description="Histidine kinase/HSP90-like ATPase" evidence="11">
    <location>
        <begin position="328"/>
        <end position="415"/>
    </location>
</feature>
<evidence type="ECO:0000256" key="1">
    <source>
        <dbReference type="ARBA" id="ARBA00000085"/>
    </source>
</evidence>
<feature type="domain" description="Signal transduction histidine kinase subgroup 3 dimerisation and phosphoacceptor" evidence="12">
    <location>
        <begin position="211"/>
        <end position="281"/>
    </location>
</feature>
<evidence type="ECO:0000256" key="4">
    <source>
        <dbReference type="ARBA" id="ARBA00022679"/>
    </source>
</evidence>
<dbReference type="SUPFAM" id="SSF55874">
    <property type="entry name" value="ATPase domain of HSP90 chaperone/DNA topoisomerase II/histidine kinase"/>
    <property type="match status" value="1"/>
</dbReference>
<evidence type="ECO:0000256" key="5">
    <source>
        <dbReference type="ARBA" id="ARBA00022741"/>
    </source>
</evidence>
<sequence>MARPAVPTARAGHHGHPAGATARVVPEDGGVTTRTRWGGASVADALLAVLLAAGAVGAAQVWSAQRALDPVGAALLLGATIPLAWRRVRPGTVLVLTFALTVPYHHREYLHESAAVPALVALGTYAAYVRRGAAVAVGVAALTVAVVAMTLGGTDGPSWRDRCGMAGWVVAAVVAGQAWRSHHDYVSAIIDRAERAERSRDEVARRRVAEERLRIARDLHDLLAHSITLIGVQAGVAAHLAAQEPPAEREVMVGALDTIAQTCRDARHELRATLSVLRDAEEVASYEAVPGLAGLDGLVPLAGAARSAGIDVTLTGHDGPTPAPEVGVAVYRIVQEALTNVVKHSQAHTVRVELIAEETELRVSVVDDGHANEVGEGAGFGILGMTERARSVGGTLVAGPAPEGGFAVSAVLPMARSEGAG</sequence>
<keyword evidence="8" id="KW-0902">Two-component regulatory system</keyword>
<evidence type="ECO:0000256" key="2">
    <source>
        <dbReference type="ARBA" id="ARBA00012438"/>
    </source>
</evidence>
<accession>A0A1T3P866</accession>
<evidence type="ECO:0000259" key="11">
    <source>
        <dbReference type="Pfam" id="PF02518"/>
    </source>
</evidence>
<proteinExistence type="predicted"/>
<dbReference type="GO" id="GO:0016020">
    <property type="term" value="C:membrane"/>
    <property type="evidence" value="ECO:0007669"/>
    <property type="project" value="InterPro"/>
</dbReference>
<protein>
    <recommendedName>
        <fullName evidence="2">histidine kinase</fullName>
        <ecNumber evidence="2">2.7.13.3</ecNumber>
    </recommendedName>
</protein>
<evidence type="ECO:0000256" key="3">
    <source>
        <dbReference type="ARBA" id="ARBA00022553"/>
    </source>
</evidence>
<dbReference type="CDD" id="cd16917">
    <property type="entry name" value="HATPase_UhpB-NarQ-NarX-like"/>
    <property type="match status" value="1"/>
</dbReference>
<keyword evidence="10" id="KW-0472">Membrane</keyword>
<keyword evidence="4" id="KW-0808">Transferase</keyword>
<dbReference type="GO" id="GO:0005524">
    <property type="term" value="F:ATP binding"/>
    <property type="evidence" value="ECO:0007669"/>
    <property type="project" value="UniProtKB-KW"/>
</dbReference>
<comment type="catalytic activity">
    <reaction evidence="1">
        <text>ATP + protein L-histidine = ADP + protein N-phospho-L-histidine.</text>
        <dbReference type="EC" id="2.7.13.3"/>
    </reaction>
</comment>
<name>A0A1T3P866_9ACTN</name>
<dbReference type="Proteomes" id="UP000190037">
    <property type="component" value="Unassembled WGS sequence"/>
</dbReference>
<keyword evidence="5" id="KW-0547">Nucleotide-binding</keyword>
<reference evidence="13 14" key="1">
    <citation type="submission" date="2017-03" db="EMBL/GenBank/DDBJ databases">
        <title>Draft genome sequence of Streptomyces scabrisporus NF3, endophyte isolated from Amphipterygium adstringens.</title>
        <authorList>
            <person name="Vazquez M."/>
            <person name="Ceapa C.D."/>
            <person name="Rodriguez Luna D."/>
            <person name="Sanchez Esquivel S."/>
        </authorList>
    </citation>
    <scope>NUCLEOTIDE SEQUENCE [LARGE SCALE GENOMIC DNA]</scope>
    <source>
        <strain evidence="13 14">NF3</strain>
    </source>
</reference>
<keyword evidence="14" id="KW-1185">Reference proteome</keyword>
<keyword evidence="10" id="KW-1133">Transmembrane helix</keyword>
<dbReference type="InterPro" id="IPR036890">
    <property type="entry name" value="HATPase_C_sf"/>
</dbReference>
<organism evidence="13 14">
    <name type="scientific">Embleya scabrispora</name>
    <dbReference type="NCBI Taxonomy" id="159449"/>
    <lineage>
        <taxon>Bacteria</taxon>
        <taxon>Bacillati</taxon>
        <taxon>Actinomycetota</taxon>
        <taxon>Actinomycetes</taxon>
        <taxon>Kitasatosporales</taxon>
        <taxon>Streptomycetaceae</taxon>
        <taxon>Embleya</taxon>
    </lineage>
</organism>
<feature type="transmembrane region" description="Helical" evidence="10">
    <location>
        <begin position="134"/>
        <end position="152"/>
    </location>
</feature>
<dbReference type="Pfam" id="PF07730">
    <property type="entry name" value="HisKA_3"/>
    <property type="match status" value="1"/>
</dbReference>
<dbReference type="OrthoDB" id="227596at2"/>
<keyword evidence="10" id="KW-0812">Transmembrane</keyword>
<keyword evidence="6" id="KW-0418">Kinase</keyword>
<dbReference type="InterPro" id="IPR011712">
    <property type="entry name" value="Sig_transdc_His_kin_sub3_dim/P"/>
</dbReference>
<dbReference type="Pfam" id="PF02518">
    <property type="entry name" value="HATPase_c"/>
    <property type="match status" value="1"/>
</dbReference>